<evidence type="ECO:0000313" key="2">
    <source>
        <dbReference type="EMBL" id="MCI20861.1"/>
    </source>
</evidence>
<evidence type="ECO:0000313" key="3">
    <source>
        <dbReference type="Proteomes" id="UP000265520"/>
    </source>
</evidence>
<sequence length="69" mass="7769">MPRVTRLAFCGKPISQESPHENGNLQGNPSVPNETFRSTQRNRIMGRQQLVCTTNRIALIKVRLPLPSI</sequence>
<accession>A0A392Q971</accession>
<dbReference type="AlphaFoldDB" id="A0A392Q971"/>
<dbReference type="Proteomes" id="UP000265520">
    <property type="component" value="Unassembled WGS sequence"/>
</dbReference>
<reference evidence="2 3" key="1">
    <citation type="journal article" date="2018" name="Front. Plant Sci.">
        <title>Red Clover (Trifolium pratense) and Zigzag Clover (T. medium) - A Picture of Genomic Similarities and Differences.</title>
        <authorList>
            <person name="Dluhosova J."/>
            <person name="Istvanek J."/>
            <person name="Nedelnik J."/>
            <person name="Repkova J."/>
        </authorList>
    </citation>
    <scope>NUCLEOTIDE SEQUENCE [LARGE SCALE GENOMIC DNA]</scope>
    <source>
        <strain evidence="3">cv. 10/8</strain>
        <tissue evidence="2">Leaf</tissue>
    </source>
</reference>
<protein>
    <submittedName>
        <fullName evidence="2">Uncharacterized protein</fullName>
    </submittedName>
</protein>
<comment type="caution">
    <text evidence="2">The sequence shown here is derived from an EMBL/GenBank/DDBJ whole genome shotgun (WGS) entry which is preliminary data.</text>
</comment>
<name>A0A392Q971_9FABA</name>
<dbReference type="EMBL" id="LXQA010122024">
    <property type="protein sequence ID" value="MCI20861.1"/>
    <property type="molecule type" value="Genomic_DNA"/>
</dbReference>
<keyword evidence="3" id="KW-1185">Reference proteome</keyword>
<feature type="compositionally biased region" description="Polar residues" evidence="1">
    <location>
        <begin position="15"/>
        <end position="34"/>
    </location>
</feature>
<evidence type="ECO:0000256" key="1">
    <source>
        <dbReference type="SAM" id="MobiDB-lite"/>
    </source>
</evidence>
<organism evidence="2 3">
    <name type="scientific">Trifolium medium</name>
    <dbReference type="NCBI Taxonomy" id="97028"/>
    <lineage>
        <taxon>Eukaryota</taxon>
        <taxon>Viridiplantae</taxon>
        <taxon>Streptophyta</taxon>
        <taxon>Embryophyta</taxon>
        <taxon>Tracheophyta</taxon>
        <taxon>Spermatophyta</taxon>
        <taxon>Magnoliopsida</taxon>
        <taxon>eudicotyledons</taxon>
        <taxon>Gunneridae</taxon>
        <taxon>Pentapetalae</taxon>
        <taxon>rosids</taxon>
        <taxon>fabids</taxon>
        <taxon>Fabales</taxon>
        <taxon>Fabaceae</taxon>
        <taxon>Papilionoideae</taxon>
        <taxon>50 kb inversion clade</taxon>
        <taxon>NPAAA clade</taxon>
        <taxon>Hologalegina</taxon>
        <taxon>IRL clade</taxon>
        <taxon>Trifolieae</taxon>
        <taxon>Trifolium</taxon>
    </lineage>
</organism>
<feature type="region of interest" description="Disordered" evidence="1">
    <location>
        <begin position="13"/>
        <end position="34"/>
    </location>
</feature>
<proteinExistence type="predicted"/>